<dbReference type="Proteomes" id="UP000184275">
    <property type="component" value="Unassembled WGS sequence"/>
</dbReference>
<gene>
    <name evidence="7" type="ORF">SAMN05720469_12436</name>
</gene>
<protein>
    <recommendedName>
        <fullName evidence="6">DUF1232 domain-containing protein</fullName>
    </recommendedName>
</protein>
<name>A0A1M6WHX9_9BACT</name>
<evidence type="ECO:0000256" key="5">
    <source>
        <dbReference type="SAM" id="Phobius"/>
    </source>
</evidence>
<dbReference type="RefSeq" id="WP_083545858.1">
    <property type="nucleotide sequence ID" value="NZ_FRAW01000024.1"/>
</dbReference>
<evidence type="ECO:0000256" key="3">
    <source>
        <dbReference type="ARBA" id="ARBA00022989"/>
    </source>
</evidence>
<sequence length="134" mass="14604">MQKKEEPYVEIGDVKTLQEERQKEADKKAAGKQAEKGASDLQKGLAIFLSILAGVYTVSPIDILPDAIPVLGWMDDLGVSAFAVLNVVQQFTSNQKSLLVKIVKYFKWFLILATVGIVLLFGGLVTAIVALIVK</sequence>
<dbReference type="GO" id="GO:0012505">
    <property type="term" value="C:endomembrane system"/>
    <property type="evidence" value="ECO:0007669"/>
    <property type="project" value="UniProtKB-SubCell"/>
</dbReference>
<dbReference type="Pfam" id="PF06803">
    <property type="entry name" value="DUF1232"/>
    <property type="match status" value="1"/>
</dbReference>
<feature type="transmembrane region" description="Helical" evidence="5">
    <location>
        <begin position="108"/>
        <end position="133"/>
    </location>
</feature>
<comment type="subcellular location">
    <subcellularLocation>
        <location evidence="1">Endomembrane system</location>
        <topology evidence="1">Multi-pass membrane protein</topology>
    </subcellularLocation>
</comment>
<proteinExistence type="predicted"/>
<reference evidence="8" key="1">
    <citation type="submission" date="2016-11" db="EMBL/GenBank/DDBJ databases">
        <authorList>
            <person name="Varghese N."/>
            <person name="Submissions S."/>
        </authorList>
    </citation>
    <scope>NUCLEOTIDE SEQUENCE [LARGE SCALE GENOMIC DNA]</scope>
    <source>
        <strain evidence="8">UWOS</strain>
    </source>
</reference>
<feature type="domain" description="DUF1232" evidence="6">
    <location>
        <begin position="47"/>
        <end position="80"/>
    </location>
</feature>
<evidence type="ECO:0000256" key="1">
    <source>
        <dbReference type="ARBA" id="ARBA00004127"/>
    </source>
</evidence>
<evidence type="ECO:0000313" key="7">
    <source>
        <dbReference type="EMBL" id="SHK93135.1"/>
    </source>
</evidence>
<evidence type="ECO:0000256" key="2">
    <source>
        <dbReference type="ARBA" id="ARBA00022692"/>
    </source>
</evidence>
<evidence type="ECO:0000256" key="4">
    <source>
        <dbReference type="ARBA" id="ARBA00023136"/>
    </source>
</evidence>
<evidence type="ECO:0000313" key="8">
    <source>
        <dbReference type="Proteomes" id="UP000184275"/>
    </source>
</evidence>
<accession>A0A1M6WHX9</accession>
<dbReference type="AlphaFoldDB" id="A0A1M6WHX9"/>
<dbReference type="EMBL" id="FRAW01000024">
    <property type="protein sequence ID" value="SHK93135.1"/>
    <property type="molecule type" value="Genomic_DNA"/>
</dbReference>
<feature type="transmembrane region" description="Helical" evidence="5">
    <location>
        <begin position="45"/>
        <end position="64"/>
    </location>
</feature>
<keyword evidence="2 5" id="KW-0812">Transmembrane</keyword>
<keyword evidence="3 5" id="KW-1133">Transmembrane helix</keyword>
<keyword evidence="8" id="KW-1185">Reference proteome</keyword>
<keyword evidence="4 5" id="KW-0472">Membrane</keyword>
<dbReference type="InterPro" id="IPR010652">
    <property type="entry name" value="DUF1232"/>
</dbReference>
<organism evidence="7 8">
    <name type="scientific">Fibrobacter intestinalis</name>
    <dbReference type="NCBI Taxonomy" id="28122"/>
    <lineage>
        <taxon>Bacteria</taxon>
        <taxon>Pseudomonadati</taxon>
        <taxon>Fibrobacterota</taxon>
        <taxon>Fibrobacteria</taxon>
        <taxon>Fibrobacterales</taxon>
        <taxon>Fibrobacteraceae</taxon>
        <taxon>Fibrobacter</taxon>
    </lineage>
</organism>
<evidence type="ECO:0000259" key="6">
    <source>
        <dbReference type="Pfam" id="PF06803"/>
    </source>
</evidence>